<dbReference type="AlphaFoldDB" id="C5LFP0"/>
<dbReference type="OrthoDB" id="6622160at2759"/>
<accession>C5LFP0</accession>
<evidence type="ECO:0008006" key="3">
    <source>
        <dbReference type="Google" id="ProtNLM"/>
    </source>
</evidence>
<organism evidence="2">
    <name type="scientific">Perkinsus marinus (strain ATCC 50983 / TXsc)</name>
    <dbReference type="NCBI Taxonomy" id="423536"/>
    <lineage>
        <taxon>Eukaryota</taxon>
        <taxon>Sar</taxon>
        <taxon>Alveolata</taxon>
        <taxon>Perkinsozoa</taxon>
        <taxon>Perkinsea</taxon>
        <taxon>Perkinsida</taxon>
        <taxon>Perkinsidae</taxon>
        <taxon>Perkinsus</taxon>
    </lineage>
</organism>
<gene>
    <name evidence="1" type="ORF">Pmar_PMAR009880</name>
</gene>
<reference evidence="1 2" key="1">
    <citation type="submission" date="2008-07" db="EMBL/GenBank/DDBJ databases">
        <authorList>
            <person name="El-Sayed N."/>
            <person name="Caler E."/>
            <person name="Inman J."/>
            <person name="Amedeo P."/>
            <person name="Hass B."/>
            <person name="Wortman J."/>
        </authorList>
    </citation>
    <scope>NUCLEOTIDE SEQUENCE [LARGE SCALE GENOMIC DNA]</scope>
    <source>
        <strain evidence="2">ATCC 50983 / TXsc</strain>
    </source>
</reference>
<proteinExistence type="predicted"/>
<dbReference type="OMA" id="QARDFRE"/>
<dbReference type="InParanoid" id="C5LFP0"/>
<feature type="non-terminal residue" evidence="1">
    <location>
        <position position="1"/>
    </location>
</feature>
<protein>
    <recommendedName>
        <fullName evidence="3">Retrotransposon gag domain-containing protein</fullName>
    </recommendedName>
</protein>
<evidence type="ECO:0000313" key="2">
    <source>
        <dbReference type="Proteomes" id="UP000007800"/>
    </source>
</evidence>
<name>C5LFP0_PERM5</name>
<evidence type="ECO:0000313" key="1">
    <source>
        <dbReference type="EMBL" id="EER04453.1"/>
    </source>
</evidence>
<dbReference type="RefSeq" id="XP_002772637.1">
    <property type="nucleotide sequence ID" value="XM_002772591.1"/>
</dbReference>
<dbReference type="EMBL" id="GG681554">
    <property type="protein sequence ID" value="EER04453.1"/>
    <property type="molecule type" value="Genomic_DNA"/>
</dbReference>
<keyword evidence="2" id="KW-1185">Reference proteome</keyword>
<dbReference type="GeneID" id="9037232"/>
<sequence>CSMVVYDQLPKSDKSDINCLIKKLTAAFSPTPADAFIAFQSRRFVQGESIDNYVSDLKRYLTLSDTDPSACPNIIAEQFVRGLPTEVAAQVIYDVIVR</sequence>
<dbReference type="Proteomes" id="UP000007800">
    <property type="component" value="Unassembled WGS sequence"/>
</dbReference>